<keyword evidence="3" id="KW-1185">Reference proteome</keyword>
<name>A0ABX1AMW7_9ACTN</name>
<dbReference type="InterPro" id="IPR057702">
    <property type="entry name" value="DUF7942"/>
</dbReference>
<reference evidence="2 3" key="1">
    <citation type="submission" date="2020-03" db="EMBL/GenBank/DDBJ databases">
        <title>Draft genome of Streptomyces sp. ventii, isolated from the Axial Seamount in the Pacific Ocean, and resequencing of the two type strains Streptomyces lonarensis strain NCL 716 and Streptomyces bohaiensis strain 11A07.</title>
        <authorList>
            <person name="Loughran R.M."/>
            <person name="Pfannmuller K.M."/>
            <person name="Wasson B.J."/>
            <person name="Deadmond M.C."/>
            <person name="Paddock B.E."/>
            <person name="Koyack M.J."/>
            <person name="Gallegos D.A."/>
            <person name="Mitchell E.A."/>
            <person name="Ushijima B."/>
            <person name="Saw J.H."/>
            <person name="Mcphail K.L."/>
            <person name="Videau P."/>
        </authorList>
    </citation>
    <scope>NUCLEOTIDE SEQUENCE [LARGE SCALE GENOMIC DNA]</scope>
    <source>
        <strain evidence="3">5675061</strain>
    </source>
</reference>
<evidence type="ECO:0000313" key="3">
    <source>
        <dbReference type="Proteomes" id="UP000746503"/>
    </source>
</evidence>
<dbReference type="EMBL" id="JAAVJB010000067">
    <property type="protein sequence ID" value="NJP66763.1"/>
    <property type="molecule type" value="Genomic_DNA"/>
</dbReference>
<feature type="transmembrane region" description="Helical" evidence="1">
    <location>
        <begin position="20"/>
        <end position="41"/>
    </location>
</feature>
<evidence type="ECO:0000256" key="1">
    <source>
        <dbReference type="SAM" id="Phobius"/>
    </source>
</evidence>
<protein>
    <recommendedName>
        <fullName evidence="4">Integral membrane protein</fullName>
    </recommendedName>
</protein>
<organism evidence="2 3">
    <name type="scientific">Streptomyces spiramenti</name>
    <dbReference type="NCBI Taxonomy" id="2720606"/>
    <lineage>
        <taxon>Bacteria</taxon>
        <taxon>Bacillati</taxon>
        <taxon>Actinomycetota</taxon>
        <taxon>Actinomycetes</taxon>
        <taxon>Kitasatosporales</taxon>
        <taxon>Streptomycetaceae</taxon>
        <taxon>Streptomyces</taxon>
    </lineage>
</organism>
<feature type="transmembrane region" description="Helical" evidence="1">
    <location>
        <begin position="75"/>
        <end position="95"/>
    </location>
</feature>
<dbReference type="NCBIfam" id="NF046119">
    <property type="entry name" value="memb_SCO4225"/>
    <property type="match status" value="1"/>
</dbReference>
<keyword evidence="1" id="KW-1133">Transmembrane helix</keyword>
<keyword evidence="1" id="KW-0472">Membrane</keyword>
<dbReference type="Pfam" id="PF25637">
    <property type="entry name" value="DUF7942"/>
    <property type="match status" value="1"/>
</dbReference>
<keyword evidence="1" id="KW-0812">Transmembrane</keyword>
<accession>A0ABX1AMW7</accession>
<dbReference type="Proteomes" id="UP000746503">
    <property type="component" value="Unassembled WGS sequence"/>
</dbReference>
<sequence>MGAAGSPVARTLRAALTSSIALGYLGLVFALLVWAAVVSAAPSPDASFAGIWPVLATAPLSLFALLLPLPDHPGWLVVSVALCGLVNAVAVGWCHRTLGRRREDR</sequence>
<gene>
    <name evidence="2" type="ORF">HCJ92_10795</name>
</gene>
<comment type="caution">
    <text evidence="2">The sequence shown here is derived from an EMBL/GenBank/DDBJ whole genome shotgun (WGS) entry which is preliminary data.</text>
</comment>
<proteinExistence type="predicted"/>
<evidence type="ECO:0008006" key="4">
    <source>
        <dbReference type="Google" id="ProtNLM"/>
    </source>
</evidence>
<evidence type="ECO:0000313" key="2">
    <source>
        <dbReference type="EMBL" id="NJP66763.1"/>
    </source>
</evidence>
<feature type="transmembrane region" description="Helical" evidence="1">
    <location>
        <begin position="48"/>
        <end position="69"/>
    </location>
</feature>